<dbReference type="Pfam" id="PF13826">
    <property type="entry name" value="Monooxy_af470-like"/>
    <property type="match status" value="1"/>
</dbReference>
<keyword evidence="1" id="KW-0812">Transmembrane</keyword>
<evidence type="ECO:0000256" key="1">
    <source>
        <dbReference type="SAM" id="Phobius"/>
    </source>
</evidence>
<sequence>MAPLKPLVQPTDTRPSTAPSNAPLYAIIFDNFQKSTWFLIAASLQGLLTWLFPTVLTFLPALFILAYRALDPVLIMYGLRPNPYMKDVIPGKISAQVPDETGQFGEQPSRKTVVVLLLGSRSNHPLGILYPEYQKIEKFISEMMQDLETNREEYTFLTSSSWISNSDSIRNVARETMTVFYFQSLEGLHRFSHGPSHRAGWDWWNQTVKEHPNLSIMHEVYEAPAGSWENVYMNYWPTSFAKAQFPINRGDVEKETDGQQKKWIGNIVDASRMNMKSSMNRLGRR</sequence>
<protein>
    <recommendedName>
        <fullName evidence="4">Monooxygenase</fullName>
    </recommendedName>
</protein>
<evidence type="ECO:0000313" key="3">
    <source>
        <dbReference type="Proteomes" id="UP000319663"/>
    </source>
</evidence>
<accession>A0A507R2X7</accession>
<proteinExistence type="predicted"/>
<evidence type="ECO:0000313" key="2">
    <source>
        <dbReference type="EMBL" id="TQB77081.1"/>
    </source>
</evidence>
<gene>
    <name evidence="2" type="ORF">MPDQ_005567</name>
</gene>
<dbReference type="EMBL" id="VIFY01000004">
    <property type="protein sequence ID" value="TQB77081.1"/>
    <property type="molecule type" value="Genomic_DNA"/>
</dbReference>
<dbReference type="InterPro" id="IPR025444">
    <property type="entry name" value="Monooxy_af470"/>
</dbReference>
<comment type="caution">
    <text evidence="2">The sequence shown here is derived from an EMBL/GenBank/DDBJ whole genome shotgun (WGS) entry which is preliminary data.</text>
</comment>
<evidence type="ECO:0008006" key="4">
    <source>
        <dbReference type="Google" id="ProtNLM"/>
    </source>
</evidence>
<keyword evidence="3" id="KW-1185">Reference proteome</keyword>
<feature type="transmembrane region" description="Helical" evidence="1">
    <location>
        <begin position="47"/>
        <end position="70"/>
    </location>
</feature>
<keyword evidence="1" id="KW-1133">Transmembrane helix</keyword>
<dbReference type="AlphaFoldDB" id="A0A507R2X7"/>
<organism evidence="2 3">
    <name type="scientific">Monascus purpureus</name>
    <name type="common">Red mold</name>
    <name type="synonym">Monascus anka</name>
    <dbReference type="NCBI Taxonomy" id="5098"/>
    <lineage>
        <taxon>Eukaryota</taxon>
        <taxon>Fungi</taxon>
        <taxon>Dikarya</taxon>
        <taxon>Ascomycota</taxon>
        <taxon>Pezizomycotina</taxon>
        <taxon>Eurotiomycetes</taxon>
        <taxon>Eurotiomycetidae</taxon>
        <taxon>Eurotiales</taxon>
        <taxon>Aspergillaceae</taxon>
        <taxon>Monascus</taxon>
    </lineage>
</organism>
<name>A0A507R2X7_MONPU</name>
<dbReference type="Proteomes" id="UP000319663">
    <property type="component" value="Unassembled WGS sequence"/>
</dbReference>
<dbReference type="STRING" id="5098.A0A507R2X7"/>
<reference evidence="2 3" key="1">
    <citation type="submission" date="2019-06" db="EMBL/GenBank/DDBJ databases">
        <title>Wine fermentation using esterase from Monascus purpureus.</title>
        <authorList>
            <person name="Geng C."/>
            <person name="Zhang Y."/>
        </authorList>
    </citation>
    <scope>NUCLEOTIDE SEQUENCE [LARGE SCALE GENOMIC DNA]</scope>
    <source>
        <strain evidence="2">HQ1</strain>
    </source>
</reference>
<keyword evidence="1" id="KW-0472">Membrane</keyword>